<evidence type="ECO:0000256" key="5">
    <source>
        <dbReference type="ARBA" id="ARBA00047664"/>
    </source>
</evidence>
<dbReference type="PROSITE" id="PS00373">
    <property type="entry name" value="GART"/>
    <property type="match status" value="1"/>
</dbReference>
<dbReference type="Proteomes" id="UP000886860">
    <property type="component" value="Unassembled WGS sequence"/>
</dbReference>
<organism evidence="8 9">
    <name type="scientific">Candidatus Caccovicinus merdipullorum</name>
    <dbReference type="NCBI Taxonomy" id="2840724"/>
    <lineage>
        <taxon>Bacteria</taxon>
        <taxon>Bacillati</taxon>
        <taxon>Bacillota</taxon>
        <taxon>Clostridia</taxon>
        <taxon>Eubacteriales</taxon>
        <taxon>Candidatus Caccovicinus</taxon>
    </lineage>
</organism>
<dbReference type="EMBL" id="DVKS01000011">
    <property type="protein sequence ID" value="HIT40572.1"/>
    <property type="molecule type" value="Genomic_DNA"/>
</dbReference>
<dbReference type="Pfam" id="PF00551">
    <property type="entry name" value="Formyl_trans_N"/>
    <property type="match status" value="1"/>
</dbReference>
<comment type="catalytic activity">
    <reaction evidence="5 6">
        <text>N(1)-(5-phospho-beta-D-ribosyl)glycinamide + (6R)-10-formyltetrahydrofolate = N(2)-formyl-N(1)-(5-phospho-beta-D-ribosyl)glycinamide + (6S)-5,6,7,8-tetrahydrofolate + H(+)</text>
        <dbReference type="Rhea" id="RHEA:15053"/>
        <dbReference type="ChEBI" id="CHEBI:15378"/>
        <dbReference type="ChEBI" id="CHEBI:57453"/>
        <dbReference type="ChEBI" id="CHEBI:143788"/>
        <dbReference type="ChEBI" id="CHEBI:147286"/>
        <dbReference type="ChEBI" id="CHEBI:195366"/>
        <dbReference type="EC" id="2.1.2.2"/>
    </reaction>
</comment>
<evidence type="ECO:0000313" key="9">
    <source>
        <dbReference type="Proteomes" id="UP000886860"/>
    </source>
</evidence>
<feature type="active site" description="Proton donor" evidence="6">
    <location>
        <position position="110"/>
    </location>
</feature>
<dbReference type="GO" id="GO:0005737">
    <property type="term" value="C:cytoplasm"/>
    <property type="evidence" value="ECO:0007669"/>
    <property type="project" value="TreeGrafter"/>
</dbReference>
<comment type="similarity">
    <text evidence="4 6">Belongs to the GART family.</text>
</comment>
<dbReference type="NCBIfam" id="TIGR00639">
    <property type="entry name" value="PurN"/>
    <property type="match status" value="1"/>
</dbReference>
<dbReference type="InterPro" id="IPR002376">
    <property type="entry name" value="Formyl_transf_N"/>
</dbReference>
<dbReference type="AlphaFoldDB" id="A0A9D1KFL2"/>
<dbReference type="InterPro" id="IPR036477">
    <property type="entry name" value="Formyl_transf_N_sf"/>
</dbReference>
<evidence type="ECO:0000256" key="1">
    <source>
        <dbReference type="ARBA" id="ARBA00005054"/>
    </source>
</evidence>
<dbReference type="PANTHER" id="PTHR43369">
    <property type="entry name" value="PHOSPHORIBOSYLGLYCINAMIDE FORMYLTRANSFERASE"/>
    <property type="match status" value="1"/>
</dbReference>
<feature type="domain" description="Formyl transferase N-terminal" evidence="7">
    <location>
        <begin position="3"/>
        <end position="187"/>
    </location>
</feature>
<gene>
    <name evidence="6" type="primary">purN</name>
    <name evidence="8" type="ORF">IAB60_00480</name>
</gene>
<dbReference type="EC" id="2.1.2.2" evidence="6"/>
<accession>A0A9D1KFL2</accession>
<keyword evidence="3 6" id="KW-0658">Purine biosynthesis</keyword>
<proteinExistence type="inferred from homology"/>
<dbReference type="InterPro" id="IPR001555">
    <property type="entry name" value="GART_AS"/>
</dbReference>
<reference evidence="8" key="1">
    <citation type="submission" date="2020-10" db="EMBL/GenBank/DDBJ databases">
        <authorList>
            <person name="Gilroy R."/>
        </authorList>
    </citation>
    <scope>NUCLEOTIDE SEQUENCE</scope>
    <source>
        <strain evidence="8">CHK123-3438</strain>
    </source>
</reference>
<comment type="pathway">
    <text evidence="1 6">Purine metabolism; IMP biosynthesis via de novo pathway; N(2)-formyl-N(1)-(5-phospho-D-ribosyl)glycinamide from N(1)-(5-phospho-D-ribosyl)glycinamide (10-formyl THF route): step 1/1.</text>
</comment>
<evidence type="ECO:0000256" key="6">
    <source>
        <dbReference type="HAMAP-Rule" id="MF_01930"/>
    </source>
</evidence>
<comment type="caution">
    <text evidence="8">The sequence shown here is derived from an EMBL/GenBank/DDBJ whole genome shotgun (WGS) entry which is preliminary data.</text>
</comment>
<dbReference type="SUPFAM" id="SSF53328">
    <property type="entry name" value="Formyltransferase"/>
    <property type="match status" value="1"/>
</dbReference>
<feature type="site" description="Raises pKa of active site His" evidence="6">
    <location>
        <position position="151"/>
    </location>
</feature>
<protein>
    <recommendedName>
        <fullName evidence="6">Phosphoribosylglycinamide formyltransferase</fullName>
        <ecNumber evidence="6">2.1.2.2</ecNumber>
    </recommendedName>
    <alternativeName>
        <fullName evidence="6">5'-phosphoribosylglycinamide transformylase</fullName>
    </alternativeName>
    <alternativeName>
        <fullName evidence="6">GAR transformylase</fullName>
        <shortName evidence="6">GART</shortName>
    </alternativeName>
</protein>
<dbReference type="InterPro" id="IPR004607">
    <property type="entry name" value="GART"/>
</dbReference>
<name>A0A9D1KFL2_9FIRM</name>
<evidence type="ECO:0000313" key="8">
    <source>
        <dbReference type="EMBL" id="HIT40572.1"/>
    </source>
</evidence>
<comment type="function">
    <text evidence="6">Catalyzes the transfer of a formyl group from 10-formyltetrahydrofolate to 5-phospho-ribosyl-glycinamide (GAR), producing 5-phospho-ribosyl-N-formylglycinamide (FGAR) and tetrahydrofolate.</text>
</comment>
<reference evidence="8" key="2">
    <citation type="journal article" date="2021" name="PeerJ">
        <title>Extensive microbial diversity within the chicken gut microbiome revealed by metagenomics and culture.</title>
        <authorList>
            <person name="Gilroy R."/>
            <person name="Ravi A."/>
            <person name="Getino M."/>
            <person name="Pursley I."/>
            <person name="Horton D.L."/>
            <person name="Alikhan N.F."/>
            <person name="Baker D."/>
            <person name="Gharbi K."/>
            <person name="Hall N."/>
            <person name="Watson M."/>
            <person name="Adriaenssens E.M."/>
            <person name="Foster-Nyarko E."/>
            <person name="Jarju S."/>
            <person name="Secka A."/>
            <person name="Antonio M."/>
            <person name="Oren A."/>
            <person name="Chaudhuri R.R."/>
            <person name="La Ragione R."/>
            <person name="Hildebrand F."/>
            <person name="Pallen M.J."/>
        </authorList>
    </citation>
    <scope>NUCLEOTIDE SEQUENCE</scope>
    <source>
        <strain evidence="8">CHK123-3438</strain>
    </source>
</reference>
<evidence type="ECO:0000259" key="7">
    <source>
        <dbReference type="Pfam" id="PF00551"/>
    </source>
</evidence>
<keyword evidence="2 6" id="KW-0808">Transferase</keyword>
<evidence type="ECO:0000256" key="4">
    <source>
        <dbReference type="ARBA" id="ARBA00038440"/>
    </source>
</evidence>
<feature type="binding site" evidence="6">
    <location>
        <position position="108"/>
    </location>
    <ligand>
        <name>(6R)-10-formyltetrahydrofolate</name>
        <dbReference type="ChEBI" id="CHEBI:195366"/>
    </ligand>
</feature>
<dbReference type="GO" id="GO:0004644">
    <property type="term" value="F:phosphoribosylglycinamide formyltransferase activity"/>
    <property type="evidence" value="ECO:0007669"/>
    <property type="project" value="UniProtKB-UniRule"/>
</dbReference>
<sequence length="201" mass="21804">MLKIGVLVSGGGTNLQAIFDAIDSGKIRNAQVKVVISNNAGAYALERARHKGVEALCLSPKSFESRDAFNQALLETVDSYDLDLIVLAGYLVTIPEAMIRRYRNRIINIHPSLIPSFCGVGYYGLKVHEAALSRGVKITGATVHFVDEGVDSGPILLQKAVEVKDGDTPKTLQQRVMEEAEWIILPKAIDMIANGEISLGE</sequence>
<feature type="binding site" evidence="6">
    <location>
        <position position="66"/>
    </location>
    <ligand>
        <name>(6R)-10-formyltetrahydrofolate</name>
        <dbReference type="ChEBI" id="CHEBI:195366"/>
    </ligand>
</feature>
<evidence type="ECO:0000256" key="2">
    <source>
        <dbReference type="ARBA" id="ARBA00022679"/>
    </source>
</evidence>
<feature type="binding site" evidence="6">
    <location>
        <begin position="12"/>
        <end position="14"/>
    </location>
    <ligand>
        <name>N(1)-(5-phospho-beta-D-ribosyl)glycinamide</name>
        <dbReference type="ChEBI" id="CHEBI:143788"/>
    </ligand>
</feature>
<dbReference type="Gene3D" id="3.40.50.170">
    <property type="entry name" value="Formyl transferase, N-terminal domain"/>
    <property type="match status" value="1"/>
</dbReference>
<comment type="caution">
    <text evidence="6">Lacks conserved residue(s) required for the propagation of feature annotation.</text>
</comment>
<dbReference type="PANTHER" id="PTHR43369:SF2">
    <property type="entry name" value="PHOSPHORIBOSYLGLYCINAMIDE FORMYLTRANSFERASE"/>
    <property type="match status" value="1"/>
</dbReference>
<dbReference type="GO" id="GO:0006189">
    <property type="term" value="P:'de novo' IMP biosynthetic process"/>
    <property type="evidence" value="ECO:0007669"/>
    <property type="project" value="UniProtKB-UniRule"/>
</dbReference>
<dbReference type="HAMAP" id="MF_01930">
    <property type="entry name" value="PurN"/>
    <property type="match status" value="1"/>
</dbReference>
<evidence type="ECO:0000256" key="3">
    <source>
        <dbReference type="ARBA" id="ARBA00022755"/>
    </source>
</evidence>
<dbReference type="CDD" id="cd08645">
    <property type="entry name" value="FMT_core_GART"/>
    <property type="match status" value="1"/>
</dbReference>